<proteinExistence type="inferred from homology"/>
<dbReference type="KEGG" id="ccl:Clocl_2263"/>
<keyword evidence="6" id="KW-0238">DNA-binding</keyword>
<sequence>MCGRYVALTDIEHEEIQSIIDAVSEEYRASENIARGEVFPTNIAPVICEEKGKIVLTAMKWSYGQYSGKPIINARAETLNSKSMFQSSFHLRRCLVPANAYFEWKKEEGSKKKTKFQISIPQSKIFFMAGIYNVFKDNNGKPYTGYAIITTEANQSAAFVHDRMPVILEPGSEKLWIGQNSENIDSLIEMLKPYTYSDMAVNAVT</sequence>
<comment type="similarity">
    <text evidence="1 8">Belongs to the SOS response-associated peptidase family.</text>
</comment>
<name>G8LXV1_ACECE</name>
<evidence type="ECO:0000256" key="8">
    <source>
        <dbReference type="RuleBase" id="RU364100"/>
    </source>
</evidence>
<keyword evidence="2 8" id="KW-0645">Protease</keyword>
<dbReference type="OrthoDB" id="9782620at2"/>
<dbReference type="EMBL" id="CP003065">
    <property type="protein sequence ID" value="AEV68854.1"/>
    <property type="molecule type" value="Genomic_DNA"/>
</dbReference>
<dbReference type="GO" id="GO:0016829">
    <property type="term" value="F:lyase activity"/>
    <property type="evidence" value="ECO:0007669"/>
    <property type="project" value="UniProtKB-KW"/>
</dbReference>
<dbReference type="Gene3D" id="3.90.1680.10">
    <property type="entry name" value="SOS response associated peptidase-like"/>
    <property type="match status" value="1"/>
</dbReference>
<dbReference type="STRING" id="720554.Clocl_2263"/>
<evidence type="ECO:0000313" key="9">
    <source>
        <dbReference type="EMBL" id="AEV68854.1"/>
    </source>
</evidence>
<gene>
    <name evidence="9" type="ordered locus">Clocl_2263</name>
</gene>
<dbReference type="Pfam" id="PF02586">
    <property type="entry name" value="SRAP"/>
    <property type="match status" value="1"/>
</dbReference>
<dbReference type="InterPro" id="IPR003738">
    <property type="entry name" value="SRAP"/>
</dbReference>
<dbReference type="RefSeq" id="WP_014255433.1">
    <property type="nucleotide sequence ID" value="NC_016627.1"/>
</dbReference>
<dbReference type="GO" id="GO:0106300">
    <property type="term" value="P:protein-DNA covalent cross-linking repair"/>
    <property type="evidence" value="ECO:0007669"/>
    <property type="project" value="InterPro"/>
</dbReference>
<dbReference type="SUPFAM" id="SSF143081">
    <property type="entry name" value="BB1717-like"/>
    <property type="match status" value="1"/>
</dbReference>
<evidence type="ECO:0000256" key="2">
    <source>
        <dbReference type="ARBA" id="ARBA00022670"/>
    </source>
</evidence>
<dbReference type="PANTHER" id="PTHR13604">
    <property type="entry name" value="DC12-RELATED"/>
    <property type="match status" value="1"/>
</dbReference>
<dbReference type="AlphaFoldDB" id="G8LXV1"/>
<dbReference type="InterPro" id="IPR036590">
    <property type="entry name" value="SRAP-like"/>
</dbReference>
<evidence type="ECO:0000256" key="6">
    <source>
        <dbReference type="ARBA" id="ARBA00023125"/>
    </source>
</evidence>
<evidence type="ECO:0000256" key="1">
    <source>
        <dbReference type="ARBA" id="ARBA00008136"/>
    </source>
</evidence>
<evidence type="ECO:0000256" key="3">
    <source>
        <dbReference type="ARBA" id="ARBA00022763"/>
    </source>
</evidence>
<dbReference type="EC" id="3.4.-.-" evidence="8"/>
<keyword evidence="7" id="KW-0456">Lyase</keyword>
<dbReference type="GO" id="GO:0008233">
    <property type="term" value="F:peptidase activity"/>
    <property type="evidence" value="ECO:0007669"/>
    <property type="project" value="UniProtKB-KW"/>
</dbReference>
<keyword evidence="10" id="KW-1185">Reference proteome</keyword>
<organism evidence="9 10">
    <name type="scientific">Acetivibrio clariflavus (strain DSM 19732 / NBRC 101661 / EBR45)</name>
    <name type="common">Clostridium clariflavum</name>
    <dbReference type="NCBI Taxonomy" id="720554"/>
    <lineage>
        <taxon>Bacteria</taxon>
        <taxon>Bacillati</taxon>
        <taxon>Bacillota</taxon>
        <taxon>Clostridia</taxon>
        <taxon>Eubacteriales</taxon>
        <taxon>Oscillospiraceae</taxon>
        <taxon>Acetivibrio</taxon>
    </lineage>
</organism>
<dbReference type="HOGENOM" id="CLU_035990_6_2_9"/>
<protein>
    <recommendedName>
        <fullName evidence="8">Abasic site processing protein</fullName>
        <ecNumber evidence="8">3.4.-.-</ecNumber>
    </recommendedName>
</protein>
<dbReference type="GO" id="GO:0006508">
    <property type="term" value="P:proteolysis"/>
    <property type="evidence" value="ECO:0007669"/>
    <property type="project" value="UniProtKB-KW"/>
</dbReference>
<dbReference type="eggNOG" id="COG2135">
    <property type="taxonomic scope" value="Bacteria"/>
</dbReference>
<keyword evidence="3" id="KW-0227">DNA damage</keyword>
<keyword evidence="4 8" id="KW-0378">Hydrolase</keyword>
<evidence type="ECO:0000313" key="10">
    <source>
        <dbReference type="Proteomes" id="UP000005435"/>
    </source>
</evidence>
<keyword evidence="5" id="KW-0190">Covalent protein-DNA linkage</keyword>
<reference evidence="10" key="1">
    <citation type="submission" date="2011-12" db="EMBL/GenBank/DDBJ databases">
        <title>Complete sequence of Clostridium clariflavum DSM 19732.</title>
        <authorList>
            <consortium name="US DOE Joint Genome Institute"/>
            <person name="Lucas S."/>
            <person name="Han J."/>
            <person name="Lapidus A."/>
            <person name="Cheng J.-F."/>
            <person name="Goodwin L."/>
            <person name="Pitluck S."/>
            <person name="Peters L."/>
            <person name="Teshima H."/>
            <person name="Detter J.C."/>
            <person name="Han C."/>
            <person name="Tapia R."/>
            <person name="Land M."/>
            <person name="Hauser L."/>
            <person name="Kyrpides N."/>
            <person name="Ivanova N."/>
            <person name="Pagani I."/>
            <person name="Kitzmiller T."/>
            <person name="Lynd L."/>
            <person name="Izquierdo J."/>
            <person name="Woyke T."/>
        </authorList>
    </citation>
    <scope>NUCLEOTIDE SEQUENCE [LARGE SCALE GENOMIC DNA]</scope>
    <source>
        <strain evidence="10">DSM 19732 / NBRC 101661 / EBR45</strain>
    </source>
</reference>
<dbReference type="Proteomes" id="UP000005435">
    <property type="component" value="Chromosome"/>
</dbReference>
<dbReference type="GO" id="GO:0003697">
    <property type="term" value="F:single-stranded DNA binding"/>
    <property type="evidence" value="ECO:0007669"/>
    <property type="project" value="InterPro"/>
</dbReference>
<accession>G8LXV1</accession>
<evidence type="ECO:0000256" key="5">
    <source>
        <dbReference type="ARBA" id="ARBA00023124"/>
    </source>
</evidence>
<evidence type="ECO:0000256" key="4">
    <source>
        <dbReference type="ARBA" id="ARBA00022801"/>
    </source>
</evidence>
<dbReference type="PANTHER" id="PTHR13604:SF0">
    <property type="entry name" value="ABASIC SITE PROCESSING PROTEIN HMCES"/>
    <property type="match status" value="1"/>
</dbReference>
<reference evidence="9 10" key="2">
    <citation type="journal article" date="2012" name="Stand. Genomic Sci.">
        <title>Complete Genome Sequence of Clostridium clariflavum DSM 19732.</title>
        <authorList>
            <person name="Izquierdo J.A."/>
            <person name="Goodwin L."/>
            <person name="Davenport K.W."/>
            <person name="Teshima H."/>
            <person name="Bruce D."/>
            <person name="Detter C."/>
            <person name="Tapia R."/>
            <person name="Han S."/>
            <person name="Land M."/>
            <person name="Hauser L."/>
            <person name="Jeffries C.D."/>
            <person name="Han J."/>
            <person name="Pitluck S."/>
            <person name="Nolan M."/>
            <person name="Chen A."/>
            <person name="Huntemann M."/>
            <person name="Mavromatis K."/>
            <person name="Mikhailova N."/>
            <person name="Liolios K."/>
            <person name="Woyke T."/>
            <person name="Lynd L.R."/>
        </authorList>
    </citation>
    <scope>NUCLEOTIDE SEQUENCE [LARGE SCALE GENOMIC DNA]</scope>
    <source>
        <strain evidence="10">DSM 19732 / NBRC 101661 / EBR45</strain>
    </source>
</reference>
<evidence type="ECO:0000256" key="7">
    <source>
        <dbReference type="ARBA" id="ARBA00023239"/>
    </source>
</evidence>